<dbReference type="InterPro" id="IPR013328">
    <property type="entry name" value="6PGD_dom2"/>
</dbReference>
<dbReference type="NCBIfam" id="TIGR03776">
    <property type="entry name" value="RPE5"/>
    <property type="match status" value="1"/>
</dbReference>
<keyword evidence="5" id="KW-0443">Lipid metabolism</keyword>
<evidence type="ECO:0000256" key="9">
    <source>
        <dbReference type="RuleBase" id="RU000439"/>
    </source>
</evidence>
<gene>
    <name evidence="12" type="ORF">H6P87_00631</name>
</gene>
<feature type="domain" description="Glycerol-3-phosphate dehydrogenase NAD-dependent C-terminal" evidence="11">
    <location>
        <begin position="288"/>
        <end position="362"/>
    </location>
</feature>
<dbReference type="InterPro" id="IPR011128">
    <property type="entry name" value="G3P_DH_NAD-dep_N"/>
</dbReference>
<dbReference type="InterPro" id="IPR006168">
    <property type="entry name" value="G3P_DH_NAD-dep"/>
</dbReference>
<feature type="domain" description="Glycerol-3-phosphate dehydrogenase NAD-dependent C-terminal" evidence="11">
    <location>
        <begin position="181"/>
        <end position="234"/>
    </location>
</feature>
<keyword evidence="7" id="KW-1208">Phospholipid metabolism</keyword>
<dbReference type="Pfam" id="PF01210">
    <property type="entry name" value="NAD_Gly3P_dh_N"/>
    <property type="match status" value="1"/>
</dbReference>
<keyword evidence="2" id="KW-0444">Lipid biosynthesis</keyword>
<evidence type="ECO:0000259" key="10">
    <source>
        <dbReference type="Pfam" id="PF01210"/>
    </source>
</evidence>
<dbReference type="EMBL" id="CP060138">
    <property type="protein sequence ID" value="QQV75086.1"/>
    <property type="molecule type" value="Genomic_DNA"/>
</dbReference>
<dbReference type="Gene3D" id="3.40.50.720">
    <property type="entry name" value="NAD(P)-binding Rossmann-like Domain"/>
    <property type="match status" value="1"/>
</dbReference>
<dbReference type="InterPro" id="IPR036291">
    <property type="entry name" value="NAD(P)-bd_dom_sf"/>
</dbReference>
<reference evidence="12 13" key="1">
    <citation type="journal article" date="2021" name="Int. J. Syst. Evol. Microbiol.">
        <title>Characterization of a novel transitional group Rickettsia species (Rickettsia tillamookensis sp. nov.) from the western black-legged tick, Ixodes pacificus.</title>
        <authorList>
            <person name="Gauthier D.T."/>
            <person name="Karpathy S.E."/>
            <person name="Grizzard S.L."/>
            <person name="Batra D."/>
            <person name="Rowe L.A."/>
            <person name="Paddock C.D."/>
        </authorList>
    </citation>
    <scope>NUCLEOTIDE SEQUENCE [LARGE SCALE GENOMIC DNA]</scope>
    <source>
        <strain evidence="12 13">Tillamook 23</strain>
    </source>
</reference>
<keyword evidence="8" id="KW-0520">NAD</keyword>
<keyword evidence="3" id="KW-0547">Nucleotide-binding</keyword>
<evidence type="ECO:0000256" key="2">
    <source>
        <dbReference type="ARBA" id="ARBA00022516"/>
    </source>
</evidence>
<evidence type="ECO:0000259" key="11">
    <source>
        <dbReference type="Pfam" id="PF07479"/>
    </source>
</evidence>
<dbReference type="Proteomes" id="UP000595296">
    <property type="component" value="Chromosome"/>
</dbReference>
<protein>
    <recommendedName>
        <fullName evidence="9">Glycerol-3-phosphate dehydrogenase</fullName>
        <ecNumber evidence="9">1.1.1.94</ecNumber>
    </recommendedName>
</protein>
<evidence type="ECO:0000256" key="4">
    <source>
        <dbReference type="ARBA" id="ARBA00023002"/>
    </source>
</evidence>
<evidence type="ECO:0000313" key="12">
    <source>
        <dbReference type="EMBL" id="QQV75086.1"/>
    </source>
</evidence>
<dbReference type="SUPFAM" id="SSF51735">
    <property type="entry name" value="NAD(P)-binding Rossmann-fold domains"/>
    <property type="match status" value="1"/>
</dbReference>
<dbReference type="PANTHER" id="PTHR11728">
    <property type="entry name" value="GLYCEROL-3-PHOSPHATE DEHYDROGENASE"/>
    <property type="match status" value="1"/>
</dbReference>
<dbReference type="PRINTS" id="PR00077">
    <property type="entry name" value="GPDHDRGNASE"/>
</dbReference>
<feature type="domain" description="Glycerol-3-phosphate dehydrogenase NAD-dependent N-terminal" evidence="10">
    <location>
        <begin position="6"/>
        <end position="159"/>
    </location>
</feature>
<evidence type="ECO:0000313" key="13">
    <source>
        <dbReference type="Proteomes" id="UP000595296"/>
    </source>
</evidence>
<dbReference type="InterPro" id="IPR022438">
    <property type="entry name" value="RPE5"/>
</dbReference>
<dbReference type="PANTHER" id="PTHR11728:SF1">
    <property type="entry name" value="GLYCEROL-3-PHOSPHATE DEHYDROGENASE [NAD(+)] 2, CHLOROPLASTIC"/>
    <property type="match status" value="1"/>
</dbReference>
<comment type="catalytic activity">
    <reaction evidence="9">
        <text>sn-glycerol 3-phosphate + NADP(+) = dihydroxyacetone phosphate + NADPH + H(+)</text>
        <dbReference type="Rhea" id="RHEA:11096"/>
        <dbReference type="ChEBI" id="CHEBI:15378"/>
        <dbReference type="ChEBI" id="CHEBI:57597"/>
        <dbReference type="ChEBI" id="CHEBI:57642"/>
        <dbReference type="ChEBI" id="CHEBI:57783"/>
        <dbReference type="ChEBI" id="CHEBI:58349"/>
        <dbReference type="EC" id="1.1.1.94"/>
    </reaction>
</comment>
<evidence type="ECO:0000256" key="5">
    <source>
        <dbReference type="ARBA" id="ARBA00023098"/>
    </source>
</evidence>
<dbReference type="InterPro" id="IPR006109">
    <property type="entry name" value="G3P_DH_NAD-dep_C"/>
</dbReference>
<organism evidence="12 13">
    <name type="scientific">Rickettsia tillamookensis</name>
    <dbReference type="NCBI Taxonomy" id="2761623"/>
    <lineage>
        <taxon>Bacteria</taxon>
        <taxon>Pseudomonadati</taxon>
        <taxon>Pseudomonadota</taxon>
        <taxon>Alphaproteobacteria</taxon>
        <taxon>Rickettsiales</taxon>
        <taxon>Rickettsiaceae</taxon>
        <taxon>Rickettsieae</taxon>
        <taxon>Rickettsia</taxon>
        <taxon>spotted fever group</taxon>
    </lineage>
</organism>
<dbReference type="NCBIfam" id="NF000947">
    <property type="entry name" value="PRK00094.2-5"/>
    <property type="match status" value="1"/>
</dbReference>
<sequence>MNKFKNIAVYGGGSFGTSLASLAAQNCNNVTLFLRNEEIAKEILHNKTNVKYLGDIKLPAHLQATTNLSVIKDFELIIIAVPSYAFDDSIKLLKTHGISKDNTLLIATKGFARNPTELFSDRLKILLPYSTTAFFAGPNLAKELAKNLPASATIASLDIDIANKIANNLSSKTFTTNTTSDIVTLQVAGALKNIFAIKSGIDLAKKQGENARATLIVAALKEIAILSKALGGMRELSDIYSYEMKDWDTKFNLEKSKEFARRGAERTEVCEHPRSYKDDVANFSSGANILLEAGVVGDLVLTCYSLGSRNTKFGYELRISSDKKKFLQEYKQLVEGREALKLVLDLIKKYNLRMPIISEVASCILV</sequence>
<evidence type="ECO:0000256" key="6">
    <source>
        <dbReference type="ARBA" id="ARBA00023209"/>
    </source>
</evidence>
<dbReference type="PROSITE" id="PS00957">
    <property type="entry name" value="NAD_G3PDH"/>
    <property type="match status" value="1"/>
</dbReference>
<evidence type="ECO:0000256" key="1">
    <source>
        <dbReference type="ARBA" id="ARBA00011009"/>
    </source>
</evidence>
<evidence type="ECO:0000256" key="8">
    <source>
        <dbReference type="RuleBase" id="RU000437"/>
    </source>
</evidence>
<comment type="similarity">
    <text evidence="1 8">Belongs to the NAD-dependent glycerol-3-phosphate dehydrogenase family.</text>
</comment>
<proteinExistence type="inferred from homology"/>
<name>A0A9E6SQD9_9RICK</name>
<keyword evidence="6" id="KW-0594">Phospholipid biosynthesis</keyword>
<dbReference type="PIRSF" id="PIRSF000114">
    <property type="entry name" value="Glycerol-3-P_dh"/>
    <property type="match status" value="1"/>
</dbReference>
<accession>A0A9E6SQD9</accession>
<dbReference type="Pfam" id="PF07479">
    <property type="entry name" value="NAD_Gly3P_dh_C"/>
    <property type="match status" value="2"/>
</dbReference>
<dbReference type="EC" id="1.1.1.94" evidence="9"/>
<evidence type="ECO:0000256" key="7">
    <source>
        <dbReference type="ARBA" id="ARBA00023264"/>
    </source>
</evidence>
<dbReference type="InterPro" id="IPR008927">
    <property type="entry name" value="6-PGluconate_DH-like_C_sf"/>
</dbReference>
<dbReference type="Gene3D" id="1.10.1040.10">
    <property type="entry name" value="N-(1-d-carboxylethyl)-l-norvaline Dehydrogenase, domain 2"/>
    <property type="match status" value="2"/>
</dbReference>
<keyword evidence="13" id="KW-1185">Reference proteome</keyword>
<dbReference type="SUPFAM" id="SSF48179">
    <property type="entry name" value="6-phosphogluconate dehydrogenase C-terminal domain-like"/>
    <property type="match status" value="2"/>
</dbReference>
<evidence type="ECO:0000256" key="3">
    <source>
        <dbReference type="ARBA" id="ARBA00022741"/>
    </source>
</evidence>
<keyword evidence="4 8" id="KW-0560">Oxidoreductase</keyword>
<dbReference type="RefSeq" id="WP_410528057.1">
    <property type="nucleotide sequence ID" value="NZ_CP060138.2"/>
</dbReference>